<accession>A0AAW0WLI8</accession>
<dbReference type="PROSITE" id="PS50835">
    <property type="entry name" value="IG_LIKE"/>
    <property type="match status" value="2"/>
</dbReference>
<dbReference type="SUPFAM" id="SSF48726">
    <property type="entry name" value="Immunoglobulin"/>
    <property type="match status" value="2"/>
</dbReference>
<dbReference type="GO" id="GO:0050808">
    <property type="term" value="P:synapse organization"/>
    <property type="evidence" value="ECO:0007669"/>
    <property type="project" value="TreeGrafter"/>
</dbReference>
<evidence type="ECO:0000256" key="2">
    <source>
        <dbReference type="SAM" id="SignalP"/>
    </source>
</evidence>
<proteinExistence type="predicted"/>
<dbReference type="CDD" id="cd00096">
    <property type="entry name" value="Ig"/>
    <property type="match status" value="1"/>
</dbReference>
<feature type="signal peptide" evidence="2">
    <location>
        <begin position="1"/>
        <end position="20"/>
    </location>
</feature>
<dbReference type="SMART" id="SM00406">
    <property type="entry name" value="IGv"/>
    <property type="match status" value="2"/>
</dbReference>
<protein>
    <recommendedName>
        <fullName evidence="3">Ig-like domain-containing protein</fullName>
    </recommendedName>
</protein>
<evidence type="ECO:0000259" key="3">
    <source>
        <dbReference type="PROSITE" id="PS50835"/>
    </source>
</evidence>
<keyword evidence="2" id="KW-0732">Signal</keyword>
<dbReference type="InterPro" id="IPR013106">
    <property type="entry name" value="Ig_V-set"/>
</dbReference>
<dbReference type="Gene3D" id="2.60.40.10">
    <property type="entry name" value="Immunoglobulins"/>
    <property type="match status" value="2"/>
</dbReference>
<dbReference type="SMART" id="SM00409">
    <property type="entry name" value="IG"/>
    <property type="match status" value="2"/>
</dbReference>
<dbReference type="InterPro" id="IPR036179">
    <property type="entry name" value="Ig-like_dom_sf"/>
</dbReference>
<gene>
    <name evidence="4" type="ORF">OTU49_009074</name>
</gene>
<comment type="caution">
    <text evidence="4">The sequence shown here is derived from an EMBL/GenBank/DDBJ whole genome shotgun (WGS) entry which is preliminary data.</text>
</comment>
<dbReference type="EMBL" id="JARKIK010000071">
    <property type="protein sequence ID" value="KAK8728649.1"/>
    <property type="molecule type" value="Genomic_DNA"/>
</dbReference>
<dbReference type="InterPro" id="IPR003598">
    <property type="entry name" value="Ig_sub2"/>
</dbReference>
<feature type="domain" description="Ig-like" evidence="3">
    <location>
        <begin position="194"/>
        <end position="292"/>
    </location>
</feature>
<reference evidence="4 5" key="1">
    <citation type="journal article" date="2024" name="BMC Genomics">
        <title>Genome assembly of redclaw crayfish (Cherax quadricarinatus) provides insights into its immune adaptation and hypoxia tolerance.</title>
        <authorList>
            <person name="Liu Z."/>
            <person name="Zheng J."/>
            <person name="Li H."/>
            <person name="Fang K."/>
            <person name="Wang S."/>
            <person name="He J."/>
            <person name="Zhou D."/>
            <person name="Weng S."/>
            <person name="Chi M."/>
            <person name="Gu Z."/>
            <person name="He J."/>
            <person name="Li F."/>
            <person name="Wang M."/>
        </authorList>
    </citation>
    <scope>NUCLEOTIDE SEQUENCE [LARGE SCALE GENOMIC DNA]</scope>
    <source>
        <strain evidence="4">ZL_2023a</strain>
    </source>
</reference>
<dbReference type="GO" id="GO:0032589">
    <property type="term" value="C:neuron projection membrane"/>
    <property type="evidence" value="ECO:0007669"/>
    <property type="project" value="TreeGrafter"/>
</dbReference>
<name>A0AAW0WLI8_CHEQU</name>
<feature type="domain" description="Ig-like" evidence="3">
    <location>
        <begin position="88"/>
        <end position="192"/>
    </location>
</feature>
<evidence type="ECO:0000313" key="4">
    <source>
        <dbReference type="EMBL" id="KAK8728649.1"/>
    </source>
</evidence>
<evidence type="ECO:0000256" key="1">
    <source>
        <dbReference type="SAM" id="MobiDB-lite"/>
    </source>
</evidence>
<dbReference type="Proteomes" id="UP001445076">
    <property type="component" value="Unassembled WGS sequence"/>
</dbReference>
<feature type="chain" id="PRO_5043810754" description="Ig-like domain-containing protein" evidence="2">
    <location>
        <begin position="21"/>
        <end position="396"/>
    </location>
</feature>
<keyword evidence="5" id="KW-1185">Reference proteome</keyword>
<dbReference type="InterPro" id="IPR013783">
    <property type="entry name" value="Ig-like_fold"/>
</dbReference>
<dbReference type="AlphaFoldDB" id="A0AAW0WLI8"/>
<organism evidence="4 5">
    <name type="scientific">Cherax quadricarinatus</name>
    <name type="common">Australian red claw crayfish</name>
    <dbReference type="NCBI Taxonomy" id="27406"/>
    <lineage>
        <taxon>Eukaryota</taxon>
        <taxon>Metazoa</taxon>
        <taxon>Ecdysozoa</taxon>
        <taxon>Arthropoda</taxon>
        <taxon>Crustacea</taxon>
        <taxon>Multicrustacea</taxon>
        <taxon>Malacostraca</taxon>
        <taxon>Eumalacostraca</taxon>
        <taxon>Eucarida</taxon>
        <taxon>Decapoda</taxon>
        <taxon>Pleocyemata</taxon>
        <taxon>Astacidea</taxon>
        <taxon>Parastacoidea</taxon>
        <taxon>Parastacidae</taxon>
        <taxon>Cherax</taxon>
    </lineage>
</organism>
<dbReference type="SMART" id="SM00408">
    <property type="entry name" value="IGc2"/>
    <property type="match status" value="2"/>
</dbReference>
<dbReference type="PANTHER" id="PTHR23279">
    <property type="entry name" value="DEFECTIVE PROBOSCIS EXTENSION RESPONSE DPR -RELATED"/>
    <property type="match status" value="1"/>
</dbReference>
<feature type="region of interest" description="Disordered" evidence="1">
    <location>
        <begin position="67"/>
        <end position="87"/>
    </location>
</feature>
<dbReference type="InterPro" id="IPR003599">
    <property type="entry name" value="Ig_sub"/>
</dbReference>
<dbReference type="Pfam" id="PF07686">
    <property type="entry name" value="V-set"/>
    <property type="match status" value="1"/>
</dbReference>
<sequence length="396" mass="44256">MRLLLGSLAVMVAATSPARGDTLPSLFLSSSGFSYKTSSFHSTFRQHPAPLVMKTARFVVVSEGQYDHDHHTHGREDHGREDHAPREPHFATGNTSAQVFLGNTVTLDCTIHDMTNESVSWMRRVDDMLELITWDSHTYAKDDRYSLVRESGDRWHRWQLVIRRTRIEDQGQYRCQVATQPPMVLVVTLNVTEPVARVVDERGTKVLEKHYNSGSMIELKCVIEKVPFPHGPVTWRRDATTLTYNTSRGGISVKGDAAAGYIRSRLYVADATPSDSGVYSCCYSNFTRDTVTVHVIAGENSAAMQHDALPGSTSSSRAPLPPTYLPYLSYVALLPSVCLAVGVLTPQVTRRELPYTWITFCSIITIGLFREAVCFLTSQSCHEDPWILTCSSEHRS</sequence>
<dbReference type="PANTHER" id="PTHR23279:SF3">
    <property type="entry name" value="DEFECTIVE PROBOSCIS EXTENSION RESPONSE 18"/>
    <property type="match status" value="1"/>
</dbReference>
<dbReference type="InterPro" id="IPR007110">
    <property type="entry name" value="Ig-like_dom"/>
</dbReference>
<evidence type="ECO:0000313" key="5">
    <source>
        <dbReference type="Proteomes" id="UP001445076"/>
    </source>
</evidence>
<dbReference type="InterPro" id="IPR037448">
    <property type="entry name" value="Zig-8"/>
</dbReference>